<comment type="similarity">
    <text evidence="21">In the N-terminal section; belongs to the sugar phosphate cyclases superfamily. Dehydroquinate synthase family.</text>
</comment>
<feature type="binding site" evidence="21">
    <location>
        <position position="275"/>
    </location>
    <ligand>
        <name>Zn(2+)</name>
        <dbReference type="ChEBI" id="CHEBI:29105"/>
        <note>catalytic</note>
    </ligand>
</feature>
<evidence type="ECO:0000259" key="26">
    <source>
        <dbReference type="Pfam" id="PF08501"/>
    </source>
</evidence>
<feature type="region of interest" description="Disordered" evidence="23">
    <location>
        <begin position="1577"/>
        <end position="1600"/>
    </location>
</feature>
<feature type="binding site" evidence="21">
    <location>
        <position position="275"/>
    </location>
    <ligand>
        <name>7-phospho-2-dehydro-3-deoxy-D-arabino-heptonate</name>
        <dbReference type="ChEBI" id="CHEBI:58394"/>
    </ligand>
</feature>
<comment type="similarity">
    <text evidence="21 22">In the C-terminal section; belongs to the shikimate dehydrogenase family.</text>
</comment>
<evidence type="ECO:0000256" key="21">
    <source>
        <dbReference type="HAMAP-Rule" id="MF_03143"/>
    </source>
</evidence>
<evidence type="ECO:0000256" key="4">
    <source>
        <dbReference type="ARBA" id="ARBA00009948"/>
    </source>
</evidence>
<dbReference type="InterPro" id="IPR056179">
    <property type="entry name" value="DHQS_C"/>
</dbReference>
<dbReference type="OrthoDB" id="197068at2759"/>
<proteinExistence type="inferred from homology"/>
<evidence type="ECO:0000256" key="5">
    <source>
        <dbReference type="ARBA" id="ARBA00022490"/>
    </source>
</evidence>
<dbReference type="GO" id="GO:0004765">
    <property type="term" value="F:shikimate kinase activity"/>
    <property type="evidence" value="ECO:0007669"/>
    <property type="project" value="UniProtKB-UniRule"/>
</dbReference>
<dbReference type="Proteomes" id="UP000554235">
    <property type="component" value="Unassembled WGS sequence"/>
</dbReference>
<evidence type="ECO:0000259" key="24">
    <source>
        <dbReference type="Pfam" id="PF00275"/>
    </source>
</evidence>
<dbReference type="PANTHER" id="PTHR21090:SF5">
    <property type="entry name" value="PENTAFUNCTIONAL AROM POLYPEPTIDE"/>
    <property type="match status" value="1"/>
</dbReference>
<comment type="pathway">
    <text evidence="21 22">Metabolic intermediate biosynthesis; chorismate biosynthesis; chorismate from D-erythrose 4-phosphate and phosphoenolpyruvate: step 3/7.</text>
</comment>
<dbReference type="FunFam" id="3.20.20.70:FF:000135">
    <property type="entry name" value="Pentafunctional AROM polypeptide"/>
    <property type="match status" value="1"/>
</dbReference>
<comment type="function">
    <text evidence="20 21 22">The AROM polypeptide catalyzes 5 consecutive enzymatic reactions in prechorismate polyaromatic amino acid biosynthesis.</text>
</comment>
<feature type="domain" description="3-dehydroquinate synthase N-terminal" evidence="25">
    <location>
        <begin position="76"/>
        <end position="188"/>
    </location>
</feature>
<dbReference type="CDD" id="cd08195">
    <property type="entry name" value="DHQS"/>
    <property type="match status" value="1"/>
</dbReference>
<dbReference type="EC" id="2.7.1.71" evidence="21"/>
<dbReference type="Pfam" id="PF24621">
    <property type="entry name" value="DHQS_C"/>
    <property type="match status" value="1"/>
</dbReference>
<evidence type="ECO:0000256" key="20">
    <source>
        <dbReference type="ARBA" id="ARBA00054455"/>
    </source>
</evidence>
<keyword evidence="8 21" id="KW-0479">Metal-binding</keyword>
<feature type="binding site" evidence="21">
    <location>
        <position position="161"/>
    </location>
    <ligand>
        <name>7-phospho-2-dehydro-3-deoxy-D-arabino-heptonate</name>
        <dbReference type="ChEBI" id="CHEBI:58394"/>
    </ligand>
</feature>
<comment type="cofactor">
    <cofactor evidence="21 22">
        <name>Zn(2+)</name>
        <dbReference type="ChEBI" id="CHEBI:29105"/>
    </cofactor>
    <text evidence="21 22">Binds 2 Zn(2+) ions per subunit.</text>
</comment>
<keyword evidence="15 21" id="KW-0057">Aromatic amino acid biosynthesis</keyword>
<evidence type="ECO:0000256" key="11">
    <source>
        <dbReference type="ARBA" id="ARBA00022833"/>
    </source>
</evidence>
<evidence type="ECO:0000256" key="2">
    <source>
        <dbReference type="ARBA" id="ARBA00004811"/>
    </source>
</evidence>
<comment type="similarity">
    <text evidence="22">In the N-terminal section; belongs to the dehydroquinate synthase family.</text>
</comment>
<dbReference type="InterPro" id="IPR001381">
    <property type="entry name" value="DHquinase_I"/>
</dbReference>
<dbReference type="CDD" id="cd00464">
    <property type="entry name" value="SK"/>
    <property type="match status" value="1"/>
</dbReference>
<dbReference type="UniPathway" id="UPA00053">
    <property type="reaction ID" value="UER00085"/>
</dbReference>
<dbReference type="GO" id="GO:0003855">
    <property type="term" value="F:3-dehydroquinate dehydratase activity"/>
    <property type="evidence" value="ECO:0007669"/>
    <property type="project" value="UniProtKB-UniRule"/>
</dbReference>
<feature type="active site" description="For EPSP synthase activity" evidence="21">
    <location>
        <position position="825"/>
    </location>
</feature>
<dbReference type="PIRSF" id="PIRSF000514">
    <property type="entry name" value="Pentafunct_AroM"/>
    <property type="match status" value="1"/>
</dbReference>
<dbReference type="GO" id="GO:0003866">
    <property type="term" value="F:3-phosphoshikimate 1-carboxyvinyltransferase activity"/>
    <property type="evidence" value="ECO:0007669"/>
    <property type="project" value="UniProtKB-UniRule"/>
</dbReference>
<reference evidence="28 29" key="1">
    <citation type="submission" date="2020-01" db="EMBL/GenBank/DDBJ databases">
        <title>Identification and distribution of gene clusters putatively required for synthesis of sphingolipid metabolism inhibitors in phylogenetically diverse species of the filamentous fungus Fusarium.</title>
        <authorList>
            <person name="Kim H.-S."/>
            <person name="Busman M."/>
            <person name="Brown D.W."/>
            <person name="Divon H."/>
            <person name="Uhlig S."/>
            <person name="Proctor R.H."/>
        </authorList>
    </citation>
    <scope>NUCLEOTIDE SEQUENCE [LARGE SCALE GENOMIC DNA]</scope>
    <source>
        <strain evidence="28 29">NRRL 20459</strain>
    </source>
</reference>
<dbReference type="InterPro" id="IPR001986">
    <property type="entry name" value="Enolpyruvate_Tfrase_dom"/>
</dbReference>
<evidence type="ECO:0000259" key="25">
    <source>
        <dbReference type="Pfam" id="PF01761"/>
    </source>
</evidence>
<comment type="catalytic activity">
    <reaction evidence="21 22">
        <text>7-phospho-2-dehydro-3-deoxy-D-arabino-heptonate = 3-dehydroquinate + phosphate</text>
        <dbReference type="Rhea" id="RHEA:21968"/>
        <dbReference type="ChEBI" id="CHEBI:32364"/>
        <dbReference type="ChEBI" id="CHEBI:43474"/>
        <dbReference type="ChEBI" id="CHEBI:58394"/>
        <dbReference type="EC" id="4.2.3.4"/>
    </reaction>
</comment>
<comment type="pathway">
    <text evidence="2 21 22">Metabolic intermediate biosynthesis; chorismate biosynthesis; chorismate from D-erythrose 4-phosphate and phosphoenolpyruvate: step 6/7.</text>
</comment>
<dbReference type="EC" id="1.1.1.25" evidence="21"/>
<feature type="binding site" evidence="21">
    <location>
        <position position="360"/>
    </location>
    <ligand>
        <name>7-phospho-2-dehydro-3-deoxy-D-arabino-heptonate</name>
        <dbReference type="ChEBI" id="CHEBI:58394"/>
    </ligand>
</feature>
<keyword evidence="11 21" id="KW-0862">Zinc</keyword>
<evidence type="ECO:0000256" key="18">
    <source>
        <dbReference type="ARBA" id="ARBA00044633"/>
    </source>
</evidence>
<feature type="binding site" evidence="21">
    <location>
        <begin position="82"/>
        <end position="85"/>
    </location>
    <ligand>
        <name>NAD(+)</name>
        <dbReference type="ChEBI" id="CHEBI:57540"/>
    </ligand>
</feature>
<comment type="catalytic activity">
    <reaction evidence="21 22">
        <text>shikimate + NADP(+) = 3-dehydroshikimate + NADPH + H(+)</text>
        <dbReference type="Rhea" id="RHEA:17737"/>
        <dbReference type="ChEBI" id="CHEBI:15378"/>
        <dbReference type="ChEBI" id="CHEBI:16630"/>
        <dbReference type="ChEBI" id="CHEBI:36208"/>
        <dbReference type="ChEBI" id="CHEBI:57783"/>
        <dbReference type="ChEBI" id="CHEBI:58349"/>
        <dbReference type="EC" id="1.1.1.25"/>
    </reaction>
</comment>
<dbReference type="PROSITE" id="PS00885">
    <property type="entry name" value="EPSP_SYNTHASE_2"/>
    <property type="match status" value="1"/>
</dbReference>
<comment type="catalytic activity">
    <reaction evidence="21 22">
        <text>3-dehydroquinate = 3-dehydroshikimate + H2O</text>
        <dbReference type="Rhea" id="RHEA:21096"/>
        <dbReference type="ChEBI" id="CHEBI:15377"/>
        <dbReference type="ChEBI" id="CHEBI:16630"/>
        <dbReference type="ChEBI" id="CHEBI:32364"/>
        <dbReference type="EC" id="4.2.1.10"/>
    </reaction>
</comment>
<keyword evidence="16 21" id="KW-0456">Lyase</keyword>
<feature type="binding site" evidence="21">
    <location>
        <position position="129"/>
    </location>
    <ligand>
        <name>7-phospho-2-dehydro-3-deoxy-D-arabino-heptonate</name>
        <dbReference type="ChEBI" id="CHEBI:58394"/>
    </ligand>
</feature>
<feature type="binding site" evidence="21">
    <location>
        <position position="291"/>
    </location>
    <ligand>
        <name>7-phospho-2-dehydro-3-deoxy-D-arabino-heptonate</name>
        <dbReference type="ChEBI" id="CHEBI:58394"/>
    </ligand>
</feature>
<dbReference type="GO" id="GO:0003856">
    <property type="term" value="F:3-dehydroquinate synthase activity"/>
    <property type="evidence" value="ECO:0007669"/>
    <property type="project" value="UniProtKB-UniRule"/>
</dbReference>
<comment type="subunit">
    <text evidence="21 22">Homodimer.</text>
</comment>
<dbReference type="GO" id="GO:0009073">
    <property type="term" value="P:aromatic amino acid family biosynthetic process"/>
    <property type="evidence" value="ECO:0007669"/>
    <property type="project" value="UniProtKB-UniRule"/>
</dbReference>
<evidence type="ECO:0000256" key="7">
    <source>
        <dbReference type="ARBA" id="ARBA00022679"/>
    </source>
</evidence>
<comment type="similarity">
    <text evidence="21 22">In the 4th section; belongs to the type-I 3-dehydroquinase family.</text>
</comment>
<comment type="caution">
    <text evidence="21">Lacks conserved residue(s) required for the propagation of feature annotation.</text>
</comment>
<dbReference type="EC" id="4.2.1.10" evidence="21"/>
<dbReference type="GO" id="GO:0005737">
    <property type="term" value="C:cytoplasm"/>
    <property type="evidence" value="ECO:0007669"/>
    <property type="project" value="UniProtKB-SubCell"/>
</dbReference>
<feature type="active site" description="Proton acceptor; for 3-dehydroquinate synthase activity" evidence="21">
    <location>
        <position position="264"/>
    </location>
</feature>
<dbReference type="SUPFAM" id="SSF51735">
    <property type="entry name" value="NAD(P)-binding Rossmann-fold domains"/>
    <property type="match status" value="1"/>
</dbReference>
<keyword evidence="7 21" id="KW-0808">Transferase</keyword>
<feature type="binding site" evidence="21">
    <location>
        <position position="193"/>
    </location>
    <ligand>
        <name>Zn(2+)</name>
        <dbReference type="ChEBI" id="CHEBI:29105"/>
        <note>catalytic</note>
    </ligand>
</feature>
<dbReference type="Gene3D" id="3.40.50.300">
    <property type="entry name" value="P-loop containing nucleotide triphosphate hydrolases"/>
    <property type="match status" value="1"/>
</dbReference>
<keyword evidence="13 21" id="KW-0521">NADP</keyword>
<evidence type="ECO:0000256" key="1">
    <source>
        <dbReference type="ARBA" id="ARBA00004496"/>
    </source>
</evidence>
<dbReference type="FunFam" id="3.40.50.300:FF:001256">
    <property type="entry name" value="Pentafunctional AROM polypeptide"/>
    <property type="match status" value="1"/>
</dbReference>
<comment type="similarity">
    <text evidence="4">Belongs to the EPSP synthase family.</text>
</comment>
<feature type="binding site" evidence="21">
    <location>
        <begin position="875"/>
        <end position="882"/>
    </location>
    <ligand>
        <name>ATP</name>
        <dbReference type="ChEBI" id="CHEBI:30616"/>
    </ligand>
</feature>
<dbReference type="SUPFAM" id="SSF51569">
    <property type="entry name" value="Aldolase"/>
    <property type="match status" value="1"/>
</dbReference>
<feature type="binding site" evidence="21">
    <location>
        <position position="254"/>
    </location>
    <ligand>
        <name>7-phospho-2-dehydro-3-deoxy-D-arabino-heptonate</name>
        <dbReference type="ChEBI" id="CHEBI:58394"/>
    </ligand>
</feature>
<dbReference type="CDD" id="cd01065">
    <property type="entry name" value="NAD_bind_Shikimate_DH"/>
    <property type="match status" value="1"/>
</dbReference>
<dbReference type="NCBIfam" id="TIGR01809">
    <property type="entry name" value="Shik-DH-AROM"/>
    <property type="match status" value="1"/>
</dbReference>
<feature type="domain" description="3-dehydroquinate synthase C-terminal" evidence="27">
    <location>
        <begin position="190"/>
        <end position="362"/>
    </location>
</feature>
<evidence type="ECO:0000256" key="8">
    <source>
        <dbReference type="ARBA" id="ARBA00022723"/>
    </source>
</evidence>
<dbReference type="NCBIfam" id="TIGR01093">
    <property type="entry name" value="aroD"/>
    <property type="match status" value="1"/>
</dbReference>
<accession>A0A8H4PEY7</accession>
<feature type="compositionally biased region" description="Basic and acidic residues" evidence="23">
    <location>
        <begin position="1588"/>
        <end position="1600"/>
    </location>
</feature>
<dbReference type="NCBIfam" id="TIGR01356">
    <property type="entry name" value="aroA"/>
    <property type="match status" value="1"/>
</dbReference>
<keyword evidence="9 21" id="KW-0547">Nucleotide-binding</keyword>
<keyword evidence="14 21" id="KW-0560">Oxidoreductase</keyword>
<dbReference type="PROSITE" id="PS01128">
    <property type="entry name" value="SHIKIMATE_KINASE"/>
    <property type="match status" value="1"/>
</dbReference>
<comment type="pathway">
    <text evidence="21 22">Metabolic intermediate biosynthesis; chorismate biosynthesis; chorismate from D-erythrose 4-phosphate and phosphoenolpyruvate: step 2/7.</text>
</comment>
<protein>
    <recommendedName>
        <fullName evidence="21">Pentafunctional AROM polypeptide</fullName>
    </recommendedName>
    <domain>
        <recommendedName>
            <fullName evidence="21">3-dehydroquinate synthase</fullName>
            <shortName evidence="21">DHQS</shortName>
            <ecNumber evidence="21">4.2.3.4</ecNumber>
        </recommendedName>
    </domain>
    <domain>
        <recommendedName>
            <fullName evidence="21">3-phosphoshikimate 1-carboxyvinyltransferase</fullName>
            <ecNumber evidence="21">2.5.1.19</ecNumber>
        </recommendedName>
        <alternativeName>
            <fullName evidence="21">5-enolpyruvylshikimate-3-phosphate synthase</fullName>
            <shortName evidence="21">EPSP synthase</shortName>
            <shortName evidence="21">EPSPS</shortName>
        </alternativeName>
    </domain>
    <domain>
        <recommendedName>
            <fullName evidence="21">Shikimate kinase</fullName>
            <shortName evidence="21">SK</shortName>
            <ecNumber evidence="21">2.7.1.71</ecNumber>
        </recommendedName>
    </domain>
    <domain>
        <recommendedName>
            <fullName evidence="21">3-dehydroquinate dehydratase</fullName>
            <shortName evidence="21">3-dehydroquinase</shortName>
            <ecNumber evidence="21">4.2.1.10</ecNumber>
        </recommendedName>
    </domain>
    <domain>
        <recommendedName>
            <fullName evidence="21">Shikimate dehydrogenase</fullName>
            <ecNumber evidence="21">1.1.1.25</ecNumber>
        </recommendedName>
    </domain>
</protein>
<dbReference type="CDD" id="cd00502">
    <property type="entry name" value="DHQase_I"/>
    <property type="match status" value="1"/>
</dbReference>
<feature type="region of interest" description="3-dehydroquinate synthase" evidence="21">
    <location>
        <begin position="1"/>
        <end position="388"/>
    </location>
</feature>
<dbReference type="CDD" id="cd01556">
    <property type="entry name" value="EPSP_synthase"/>
    <property type="match status" value="1"/>
</dbReference>
<dbReference type="NCBIfam" id="TIGR01357">
    <property type="entry name" value="aroB"/>
    <property type="match status" value="1"/>
</dbReference>
<feature type="binding site" evidence="21">
    <location>
        <position position="189"/>
    </location>
    <ligand>
        <name>NAD(+)</name>
        <dbReference type="ChEBI" id="CHEBI:57540"/>
    </ligand>
</feature>
<dbReference type="InterPro" id="IPR013708">
    <property type="entry name" value="Shikimate_DH-bd_N"/>
</dbReference>
<evidence type="ECO:0000313" key="29">
    <source>
        <dbReference type="Proteomes" id="UP000554235"/>
    </source>
</evidence>
<keyword evidence="6 21" id="KW-0028">Amino-acid biosynthesis</keyword>
<evidence type="ECO:0000256" key="15">
    <source>
        <dbReference type="ARBA" id="ARBA00023141"/>
    </source>
</evidence>
<feature type="active site" description="Proton acceptor; for 3-dehydroquinate synthase activity" evidence="21">
    <location>
        <position position="279"/>
    </location>
</feature>
<dbReference type="GO" id="GO:0004764">
    <property type="term" value="F:shikimate 3-dehydrogenase (NADP+) activity"/>
    <property type="evidence" value="ECO:0007669"/>
    <property type="project" value="UniProtKB-UniRule"/>
</dbReference>
<dbReference type="HAMAP" id="MF_03143">
    <property type="entry name" value="Pentafunct_AroM"/>
    <property type="match status" value="1"/>
</dbReference>
<name>A0A8H4PEY7_9HYPO</name>
<dbReference type="EMBL" id="JAADYS010000407">
    <property type="protein sequence ID" value="KAF4470025.1"/>
    <property type="molecule type" value="Genomic_DNA"/>
</dbReference>
<feature type="binding site" evidence="21">
    <location>
        <position position="291"/>
    </location>
    <ligand>
        <name>Zn(2+)</name>
        <dbReference type="ChEBI" id="CHEBI:29105"/>
        <note>catalytic</note>
    </ligand>
</feature>
<feature type="binding site" evidence="21">
    <location>
        <begin position="113"/>
        <end position="115"/>
    </location>
    <ligand>
        <name>NAD(+)</name>
        <dbReference type="ChEBI" id="CHEBI:57540"/>
    </ligand>
</feature>
<dbReference type="Pfam" id="PF00275">
    <property type="entry name" value="EPSP_synthase"/>
    <property type="match status" value="1"/>
</dbReference>
<sequence>MTAPTRISVLGVDSVVVGHDLWPDFIAQDLVDQFQSSTYVLVTDAHLSPLYVPAFESAFLTATSSRTSAVPRLITCKINPGEASKVRRVKAELEDWLLSQHCTRDTVLIALGGGVVGDLVGYLAATYMRGVRVIQVPTTLLAMVDSSIGGKTAINTPAGKNLIGAFWQPERIYVNLSFLSTLPVREFANGMAEAIKTAAISDEAAFVAIENNIPTIGAAISSRDASVSHLSSQLSFRCIYPALKEIILHSIRTKARFISLDERENGLRSLLNFGHSIGHAIETALAPAVLHGEAVSVGMVKEAEIARHLGVLSPSAVSRLAKCLDGYNLPTSLQDVRMTRRTGGKECSADLLLEKMAIDKKNHGTDKKIVLLSAIGKTYESQASTVDNHVIRLALSPSVRISSNRPLLPGQTLTITPPGSKSICNRALLLATLGRGTCRIRNFLHSDDTSYMLSSLKLLSAATYSWEDGGDTLLVTGAQGNLRACKGPLYLGNAGTATRFLASVAAICSPGTESSSTILTGNKRMTQRPIGDLIDALRSMGAHVDYLQDQYSLPIEVHVGDGISGGLVELAATVSSQFVSSLLLVAPYAREPTVLKLVGGAPASQSYIDMTIAMMSSFGLNVKRARDQDDTYFIPCGVYQNPAEYVIESDASSATYPLAIAAITASTCVVPQIGSKSIQGDAKFAVDILAPMGCKVHQTELATTIVGPPIGSLRAVGDIDMSGMTDAFLTASVLAAAASGTTKITGIANQRVKECNRIAAMKEQLAKYGVRCIELEDGIEIVGRAGHLSPPNNGIFCYDDHRIAMSFSVLSTISPNDTVIFDRSCVGKTWPGWWDVFSLFKGITLNGTVQTPCVTGPNTEPDNKTNTDKTIFFIGMRGAGKTTVGRWAAEVLKRPFVDLDTELQERLGQTIPNMIQGDLGWSGFREAELQLLRDSMKNHAHGCVFACGGGILETPEARRLLIQHKERGGYVVWVHRDTEKMVEYLMRDRTRPAFSDSILDVYNNRRPWFEECSNFYYHGRQQEENVEELVGCPTELARFLHVMTGQSCHLDRMTAKDQSFFVSLTFPDLCESVDLLDDITVGADGVEIRVDLLKSLDSDFIRDQVSLLRSYTDLPLIYTLRTQGQGGNFVVGKHEDALRLYRVGLELGVEFLDLEVTMPGQVIHQVASMNAKHGSTTLVASHHDPEGVLSWKNGSWMPYLEMAIEYGNIIKLVGFARNEGDNMDLARFKVKVLEACQVPTIAINMGHKGRLSRIMNRFLTPVSHPKLPRIGAPGQLSVVEILQAQALNGMIEPKKFFLFGQPIRGSFSPALHNALFRKYNLPHEYVLFETDQAQDLLDIAQSPNFGGASVTIPLKVKALPLLDEVSEAARAIGAVNTVIPISSINDPKKRLFGENTDWKGIVLSLQRAGVSRWKDTDSGSDALVIGSGGTARAAIYALQSLNFSPISICGRNEASVRALVQAFPPTYGLRALGSARDRPKPRVIISTIPADRPVDETMWAIMEPILRESLPKKDQKTHVFLDMAYGAHQTRLMEVAEESGWRTVPGIEVLVAQGSFQFQHWTGIKPLYSDARAAVINDPSDTNEEGDILGRNRSLETRPR</sequence>
<keyword evidence="29" id="KW-1185">Reference proteome</keyword>
<dbReference type="PANTHER" id="PTHR21090">
    <property type="entry name" value="AROM/DEHYDROQUINATE SYNTHASE"/>
    <property type="match status" value="1"/>
</dbReference>
<feature type="domain" description="Shikimate dehydrogenase substrate binding N-terminal" evidence="26">
    <location>
        <begin position="1298"/>
        <end position="1378"/>
    </location>
</feature>
<comment type="pathway">
    <text evidence="21 22">Metabolic intermediate biosynthesis; chorismate biosynthesis; chorismate from D-erythrose 4-phosphate and phosphoenolpyruvate: step 4/7.</text>
</comment>
<dbReference type="Gene3D" id="3.40.50.720">
    <property type="entry name" value="NAD(P)-binding Rossmann-like Domain"/>
    <property type="match status" value="1"/>
</dbReference>
<dbReference type="GO" id="GO:0009423">
    <property type="term" value="P:chorismate biosynthetic process"/>
    <property type="evidence" value="ECO:0007669"/>
    <property type="project" value="UniProtKB-UniRule"/>
</dbReference>
<dbReference type="InterPro" id="IPR046346">
    <property type="entry name" value="Aminoacid_DH-like_N_sf"/>
</dbReference>
<comment type="caution">
    <text evidence="28">The sequence shown here is derived from an EMBL/GenBank/DDBJ whole genome shotgun (WGS) entry which is preliminary data.</text>
</comment>
<dbReference type="EC" id="2.5.1.19" evidence="21"/>
<dbReference type="InterPro" id="IPR016037">
    <property type="entry name" value="DHQ_synth_AroB"/>
</dbReference>
<dbReference type="InterPro" id="IPR000623">
    <property type="entry name" value="Shikimate_kinase/TSH1"/>
</dbReference>
<comment type="pathway">
    <text evidence="3 21 22">Metabolic intermediate biosynthesis; chorismate biosynthesis; chorismate from D-erythrose 4-phosphate and phosphoenolpyruvate: step 5/7.</text>
</comment>
<dbReference type="InterPro" id="IPR023000">
    <property type="entry name" value="Shikimate_kinase_CS"/>
</dbReference>
<evidence type="ECO:0000256" key="17">
    <source>
        <dbReference type="ARBA" id="ARBA00023268"/>
    </source>
</evidence>
<feature type="active site" description="Proton acceptor; for 3-dehydroquinate dehydratase activity" evidence="21">
    <location>
        <position position="1183"/>
    </location>
</feature>
<keyword evidence="5 21" id="KW-0963">Cytoplasm</keyword>
<dbReference type="Pfam" id="PF08501">
    <property type="entry name" value="Shikimate_dh_N"/>
    <property type="match status" value="1"/>
</dbReference>
<feature type="binding site" evidence="21">
    <location>
        <begin position="138"/>
        <end position="139"/>
    </location>
    <ligand>
        <name>NAD(+)</name>
        <dbReference type="ChEBI" id="CHEBI:57540"/>
    </ligand>
</feature>
<comment type="catalytic activity">
    <reaction evidence="18">
        <text>3-phosphoshikimate + phosphoenolpyruvate = 5-O-(1-carboxyvinyl)-3-phosphoshikimate + phosphate</text>
        <dbReference type="Rhea" id="RHEA:21256"/>
        <dbReference type="ChEBI" id="CHEBI:43474"/>
        <dbReference type="ChEBI" id="CHEBI:57701"/>
        <dbReference type="ChEBI" id="CHEBI:58702"/>
        <dbReference type="ChEBI" id="CHEBI:145989"/>
        <dbReference type="EC" id="2.5.1.19"/>
    </reaction>
    <physiologicalReaction direction="left-to-right" evidence="18">
        <dbReference type="Rhea" id="RHEA:21257"/>
    </physiologicalReaction>
</comment>
<dbReference type="InterPro" id="IPR027417">
    <property type="entry name" value="P-loop_NTPase"/>
</dbReference>
<gene>
    <name evidence="28" type="ORF">FALBO_3073</name>
</gene>
<dbReference type="InterPro" id="IPR013792">
    <property type="entry name" value="RNA3'P_cycl/enolpyr_Trfase_a/b"/>
</dbReference>
<evidence type="ECO:0000256" key="13">
    <source>
        <dbReference type="ARBA" id="ARBA00022857"/>
    </source>
</evidence>
<comment type="catalytic activity">
    <reaction evidence="19 21 22">
        <text>shikimate + ATP = 3-phosphoshikimate + ADP + H(+)</text>
        <dbReference type="Rhea" id="RHEA:13121"/>
        <dbReference type="ChEBI" id="CHEBI:15378"/>
        <dbReference type="ChEBI" id="CHEBI:30616"/>
        <dbReference type="ChEBI" id="CHEBI:36208"/>
        <dbReference type="ChEBI" id="CHEBI:145989"/>
        <dbReference type="ChEBI" id="CHEBI:456216"/>
        <dbReference type="EC" id="2.7.1.71"/>
    </reaction>
</comment>
<feature type="binding site" evidence="21">
    <location>
        <position position="160"/>
    </location>
    <ligand>
        <name>NAD(+)</name>
        <dbReference type="ChEBI" id="CHEBI:57540"/>
    </ligand>
</feature>
<dbReference type="SUPFAM" id="SSF55205">
    <property type="entry name" value="EPT/RTPC-like"/>
    <property type="match status" value="1"/>
</dbReference>
<dbReference type="Gene3D" id="3.65.10.10">
    <property type="entry name" value="Enolpyruvate transferase domain"/>
    <property type="match status" value="2"/>
</dbReference>
<dbReference type="Gene3D" id="3.20.20.70">
    <property type="entry name" value="Aldolase class I"/>
    <property type="match status" value="1"/>
</dbReference>
<dbReference type="HAMAP" id="MF_00109">
    <property type="entry name" value="Shikimate_kinase"/>
    <property type="match status" value="1"/>
</dbReference>
<dbReference type="InterPro" id="IPR036968">
    <property type="entry name" value="Enolpyruvate_Tfrase_sf"/>
</dbReference>
<dbReference type="InterPro" id="IPR013785">
    <property type="entry name" value="Aldolase_TIM"/>
</dbReference>
<evidence type="ECO:0000313" key="28">
    <source>
        <dbReference type="EMBL" id="KAF4470025.1"/>
    </source>
</evidence>
<comment type="similarity">
    <text evidence="21 22">In the 2nd section; belongs to the EPSP synthase family.</text>
</comment>
<dbReference type="InterPro" id="IPR031322">
    <property type="entry name" value="Shikimate/glucono_kinase"/>
</dbReference>
<evidence type="ECO:0000256" key="22">
    <source>
        <dbReference type="PIRNR" id="PIRNR000514"/>
    </source>
</evidence>
<dbReference type="HAMAP" id="MF_00210">
    <property type="entry name" value="EPSP_synth"/>
    <property type="match status" value="1"/>
</dbReference>
<dbReference type="InterPro" id="IPR023193">
    <property type="entry name" value="EPSP_synthase_CS"/>
</dbReference>
<evidence type="ECO:0000256" key="10">
    <source>
        <dbReference type="ARBA" id="ARBA00022777"/>
    </source>
</evidence>
<feature type="binding site" evidence="21">
    <location>
        <begin position="178"/>
        <end position="181"/>
    </location>
    <ligand>
        <name>NAD(+)</name>
        <dbReference type="ChEBI" id="CHEBI:57540"/>
    </ligand>
</feature>
<feature type="binding site" evidence="21">
    <location>
        <position position="118"/>
    </location>
    <ligand>
        <name>NAD(+)</name>
        <dbReference type="ChEBI" id="CHEBI:57540"/>
    </ligand>
</feature>
<dbReference type="SUPFAM" id="SSF56796">
    <property type="entry name" value="Dehydroquinate synthase-like"/>
    <property type="match status" value="1"/>
</dbReference>
<keyword evidence="10 21" id="KW-0418">Kinase</keyword>
<feature type="active site" description="Schiff-base intermediate with substrate; for 3-dehydroquinate dehydratase activity" evidence="21">
    <location>
        <position position="1211"/>
    </location>
</feature>
<keyword evidence="17 21" id="KW-0511">Multifunctional enzyme</keyword>
<evidence type="ECO:0000256" key="23">
    <source>
        <dbReference type="SAM" id="MobiDB-lite"/>
    </source>
</evidence>
<dbReference type="FunFam" id="3.65.10.10:FF:000007">
    <property type="entry name" value="Pentafunctional AROM polypeptide"/>
    <property type="match status" value="1"/>
</dbReference>
<dbReference type="Pfam" id="PF01761">
    <property type="entry name" value="DHQ_synthase"/>
    <property type="match status" value="1"/>
</dbReference>
<dbReference type="Pfam" id="PF01487">
    <property type="entry name" value="DHquinase_I"/>
    <property type="match status" value="1"/>
</dbReference>
<evidence type="ECO:0000256" key="16">
    <source>
        <dbReference type="ARBA" id="ARBA00023239"/>
    </source>
</evidence>
<feature type="domain" description="Enolpyruvate transferase" evidence="24">
    <location>
        <begin position="414"/>
        <end position="836"/>
    </location>
</feature>
<dbReference type="FunFam" id="3.40.50.1970:FF:000007">
    <property type="entry name" value="Pentafunctional AROM polypeptide"/>
    <property type="match status" value="1"/>
</dbReference>
<dbReference type="GO" id="GO:0005524">
    <property type="term" value="F:ATP binding"/>
    <property type="evidence" value="ECO:0007669"/>
    <property type="project" value="UniProtKB-UniRule"/>
</dbReference>
<evidence type="ECO:0000256" key="19">
    <source>
        <dbReference type="ARBA" id="ARBA00048567"/>
    </source>
</evidence>
<dbReference type="PROSITE" id="PS00104">
    <property type="entry name" value="EPSP_SYNTHASE_1"/>
    <property type="match status" value="1"/>
</dbReference>
<dbReference type="EC" id="4.2.3.4" evidence="21"/>
<dbReference type="Gene3D" id="3.40.50.10860">
    <property type="entry name" value="Leucine Dehydrogenase, chain A, domain 1"/>
    <property type="match status" value="1"/>
</dbReference>
<comment type="subcellular location">
    <subcellularLocation>
        <location evidence="1 21 22">Cytoplasm</location>
    </subcellularLocation>
</comment>
<organism evidence="28 29">
    <name type="scientific">Fusarium albosuccineum</name>
    <dbReference type="NCBI Taxonomy" id="1237068"/>
    <lineage>
        <taxon>Eukaryota</taxon>
        <taxon>Fungi</taxon>
        <taxon>Dikarya</taxon>
        <taxon>Ascomycota</taxon>
        <taxon>Pezizomycotina</taxon>
        <taxon>Sordariomycetes</taxon>
        <taxon>Hypocreomycetidae</taxon>
        <taxon>Hypocreales</taxon>
        <taxon>Nectriaceae</taxon>
        <taxon>Fusarium</taxon>
        <taxon>Fusarium decemcellulare species complex</taxon>
    </lineage>
</organism>
<evidence type="ECO:0000256" key="3">
    <source>
        <dbReference type="ARBA" id="ARBA00004842"/>
    </source>
</evidence>
<keyword evidence="12 21" id="KW-0067">ATP-binding</keyword>
<comment type="similarity">
    <text evidence="21 22">In the 3rd section; belongs to the shikimate kinase family.</text>
</comment>
<dbReference type="GO" id="GO:0046872">
    <property type="term" value="F:metal ion binding"/>
    <property type="evidence" value="ECO:0007669"/>
    <property type="project" value="UniProtKB-UniRule"/>
</dbReference>
<dbReference type="Gene3D" id="3.40.50.1970">
    <property type="match status" value="1"/>
</dbReference>
<dbReference type="Gene3D" id="1.20.1090.10">
    <property type="entry name" value="Dehydroquinate synthase-like - alpha domain"/>
    <property type="match status" value="1"/>
</dbReference>
<dbReference type="InterPro" id="IPR006264">
    <property type="entry name" value="EPSP_synthase"/>
</dbReference>
<dbReference type="PRINTS" id="PR01100">
    <property type="entry name" value="SHIKIMTKNASE"/>
</dbReference>
<evidence type="ECO:0000259" key="27">
    <source>
        <dbReference type="Pfam" id="PF24621"/>
    </source>
</evidence>
<evidence type="ECO:0000256" key="6">
    <source>
        <dbReference type="ARBA" id="ARBA00022605"/>
    </source>
</evidence>
<dbReference type="SUPFAM" id="SSF53223">
    <property type="entry name" value="Aminoacid dehydrogenase-like, N-terminal domain"/>
    <property type="match status" value="1"/>
</dbReference>
<dbReference type="InterPro" id="IPR008289">
    <property type="entry name" value="Pentafunct_AroM"/>
</dbReference>
<dbReference type="InterPro" id="IPR030960">
    <property type="entry name" value="DHQS/DOIS_N"/>
</dbReference>
<evidence type="ECO:0000256" key="12">
    <source>
        <dbReference type="ARBA" id="ARBA00022840"/>
    </source>
</evidence>
<feature type="binding site" evidence="21">
    <location>
        <position position="151"/>
    </location>
    <ligand>
        <name>7-phospho-2-dehydro-3-deoxy-D-arabino-heptonate</name>
        <dbReference type="ChEBI" id="CHEBI:58394"/>
    </ligand>
</feature>
<dbReference type="GO" id="GO:0008652">
    <property type="term" value="P:amino acid biosynthetic process"/>
    <property type="evidence" value="ECO:0007669"/>
    <property type="project" value="UniProtKB-KW"/>
</dbReference>
<feature type="region of interest" description="Shikimate dehydrogenase" evidence="21">
    <location>
        <begin position="1293"/>
        <end position="1600"/>
    </location>
</feature>
<dbReference type="InterPro" id="IPR036291">
    <property type="entry name" value="NAD(P)-bd_dom_sf"/>
</dbReference>
<dbReference type="Pfam" id="PF01202">
    <property type="entry name" value="SKI"/>
    <property type="match status" value="1"/>
</dbReference>
<feature type="binding site" evidence="21">
    <location>
        <position position="145"/>
    </location>
    <ligand>
        <name>7-phospho-2-dehydro-3-deoxy-D-arabino-heptonate</name>
        <dbReference type="ChEBI" id="CHEBI:58394"/>
    </ligand>
</feature>
<dbReference type="SUPFAM" id="SSF52540">
    <property type="entry name" value="P-loop containing nucleoside triphosphate hydrolases"/>
    <property type="match status" value="1"/>
</dbReference>
<dbReference type="InterPro" id="IPR010110">
    <property type="entry name" value="Shikimate_DH_AroM-type"/>
</dbReference>
<evidence type="ECO:0000256" key="9">
    <source>
        <dbReference type="ARBA" id="ARBA00022741"/>
    </source>
</evidence>
<evidence type="ECO:0000256" key="14">
    <source>
        <dbReference type="ARBA" id="ARBA00023002"/>
    </source>
</evidence>